<dbReference type="EMBL" id="JACHXV010000007">
    <property type="protein sequence ID" value="MBB3174323.1"/>
    <property type="molecule type" value="Genomic_DNA"/>
</dbReference>
<dbReference type="Proteomes" id="UP000557688">
    <property type="component" value="Unassembled WGS sequence"/>
</dbReference>
<evidence type="ECO:0000313" key="4">
    <source>
        <dbReference type="Proteomes" id="UP000565205"/>
    </source>
</evidence>
<evidence type="ECO:0000313" key="1">
    <source>
        <dbReference type="EMBL" id="MBB3174323.1"/>
    </source>
</evidence>
<proteinExistence type="predicted"/>
<comment type="caution">
    <text evidence="1">The sequence shown here is derived from an EMBL/GenBank/DDBJ whole genome shotgun (WGS) entry which is preliminary data.</text>
</comment>
<evidence type="ECO:0000313" key="3">
    <source>
        <dbReference type="Proteomes" id="UP000557688"/>
    </source>
</evidence>
<sequence>MPLLGVVCLLAPLQADATEPPSLRDIEIAGQVLAFQSDHTGGGMTLGVVFNPDSSASRSEAEAILGLIGRGLNVGKIFLTARAIPQGALRDRPDVGALLVTGDVDQALLRTVLAGHHLLCLTRHLDEVAHGACTVAICSKPAVDIVINDANATAADVHFATAFRMMVREI</sequence>
<reference evidence="2 4" key="1">
    <citation type="submission" date="2020-06" db="EMBL/GenBank/DDBJ databases">
        <title>Description of novel acetic acid bacteria.</title>
        <authorList>
            <person name="Sombolestani A."/>
        </authorList>
    </citation>
    <scope>NUCLEOTIDE SEQUENCE [LARGE SCALE GENOMIC DNA]</scope>
    <source>
        <strain evidence="2 4">LMG 26838</strain>
    </source>
</reference>
<dbReference type="AlphaFoldDB" id="A0A839V0X2"/>
<organism evidence="1 3">
    <name type="scientific">Endobacter medicaginis</name>
    <dbReference type="NCBI Taxonomy" id="1181271"/>
    <lineage>
        <taxon>Bacteria</taxon>
        <taxon>Pseudomonadati</taxon>
        <taxon>Pseudomonadota</taxon>
        <taxon>Alphaproteobacteria</taxon>
        <taxon>Acetobacterales</taxon>
        <taxon>Acetobacteraceae</taxon>
        <taxon>Endobacter</taxon>
    </lineage>
</organism>
<keyword evidence="3" id="KW-1185">Reference proteome</keyword>
<accession>A0A839V0X2</accession>
<dbReference type="RefSeq" id="WP_176623108.1">
    <property type="nucleotide sequence ID" value="NZ_JACHXV010000007.1"/>
</dbReference>
<evidence type="ECO:0000313" key="2">
    <source>
        <dbReference type="EMBL" id="NVN29964.1"/>
    </source>
</evidence>
<protein>
    <recommendedName>
        <fullName evidence="5">YfiR family protein</fullName>
    </recommendedName>
</protein>
<dbReference type="Proteomes" id="UP000565205">
    <property type="component" value="Unassembled WGS sequence"/>
</dbReference>
<reference evidence="1 3" key="2">
    <citation type="submission" date="2020-08" db="EMBL/GenBank/DDBJ databases">
        <title>Genomic Encyclopedia of Type Strains, Phase III (KMG-III): the genomes of soil and plant-associated and newly described type strains.</title>
        <authorList>
            <person name="Whitman W."/>
        </authorList>
    </citation>
    <scope>NUCLEOTIDE SEQUENCE [LARGE SCALE GENOMIC DNA]</scope>
    <source>
        <strain evidence="1 3">CECT 8088</strain>
    </source>
</reference>
<name>A0A839V0X2_9PROT</name>
<dbReference type="EMBL" id="JABXXQ010000088">
    <property type="protein sequence ID" value="NVN29964.1"/>
    <property type="molecule type" value="Genomic_DNA"/>
</dbReference>
<gene>
    <name evidence="1" type="ORF">FHR90_002164</name>
    <name evidence="2" type="ORF">HUK83_06395</name>
</gene>
<evidence type="ECO:0008006" key="5">
    <source>
        <dbReference type="Google" id="ProtNLM"/>
    </source>
</evidence>